<feature type="compositionally biased region" description="Basic and acidic residues" evidence="1">
    <location>
        <begin position="747"/>
        <end position="756"/>
    </location>
</feature>
<feature type="domain" description="Rho-GAP" evidence="2">
    <location>
        <begin position="154"/>
        <end position="419"/>
    </location>
</feature>
<feature type="compositionally biased region" description="Basic and acidic residues" evidence="1">
    <location>
        <begin position="688"/>
        <end position="699"/>
    </location>
</feature>
<feature type="region of interest" description="Disordered" evidence="1">
    <location>
        <begin position="1089"/>
        <end position="1148"/>
    </location>
</feature>
<feature type="region of interest" description="Disordered" evidence="1">
    <location>
        <begin position="661"/>
        <end position="756"/>
    </location>
</feature>
<reference evidence="3 4" key="1">
    <citation type="journal article" date="2019" name="Mol. Biol. Evol.">
        <title>Blast fungal genomes show frequent chromosomal changes, gene gains and losses, and effector gene turnover.</title>
        <authorList>
            <person name="Gomez Luciano L.B."/>
            <person name="Jason Tsai I."/>
            <person name="Chuma I."/>
            <person name="Tosa Y."/>
            <person name="Chen Y.H."/>
            <person name="Li J.Y."/>
            <person name="Li M.Y."/>
            <person name="Jade Lu M.Y."/>
            <person name="Nakayashiki H."/>
            <person name="Li W.H."/>
        </authorList>
    </citation>
    <scope>NUCLEOTIDE SEQUENCE [LARGE SCALE GENOMIC DNA]</scope>
    <source>
        <strain evidence="3">MZ5-1-6</strain>
    </source>
</reference>
<feature type="region of interest" description="Disordered" evidence="1">
    <location>
        <begin position="923"/>
        <end position="965"/>
    </location>
</feature>
<dbReference type="EMBL" id="CP034209">
    <property type="protein sequence ID" value="QBZ64730.1"/>
    <property type="molecule type" value="Genomic_DNA"/>
</dbReference>
<feature type="compositionally biased region" description="Low complexity" evidence="1">
    <location>
        <begin position="955"/>
        <end position="964"/>
    </location>
</feature>
<dbReference type="PROSITE" id="PS50238">
    <property type="entry name" value="RHOGAP"/>
    <property type="match status" value="1"/>
</dbReference>
<dbReference type="SMART" id="SM00324">
    <property type="entry name" value="RhoGAP"/>
    <property type="match status" value="1"/>
</dbReference>
<feature type="region of interest" description="Disordered" evidence="1">
    <location>
        <begin position="837"/>
        <end position="878"/>
    </location>
</feature>
<accession>A0A4P7NR10</accession>
<protein>
    <recommendedName>
        <fullName evidence="2">Rho-GAP domain-containing protein</fullName>
    </recommendedName>
</protein>
<dbReference type="Gene3D" id="1.10.555.10">
    <property type="entry name" value="Rho GTPase activation protein"/>
    <property type="match status" value="1"/>
</dbReference>
<feature type="compositionally biased region" description="Low complexity" evidence="1">
    <location>
        <begin position="567"/>
        <end position="587"/>
    </location>
</feature>
<evidence type="ECO:0000256" key="1">
    <source>
        <dbReference type="SAM" id="MobiDB-lite"/>
    </source>
</evidence>
<gene>
    <name evidence="3" type="ORF">PoMZ_06429</name>
</gene>
<dbReference type="Pfam" id="PF00620">
    <property type="entry name" value="RhoGAP"/>
    <property type="match status" value="1"/>
</dbReference>
<feature type="region of interest" description="Disordered" evidence="1">
    <location>
        <begin position="559"/>
        <end position="638"/>
    </location>
</feature>
<organism evidence="3 4">
    <name type="scientific">Pyricularia oryzae</name>
    <name type="common">Rice blast fungus</name>
    <name type="synonym">Magnaporthe oryzae</name>
    <dbReference type="NCBI Taxonomy" id="318829"/>
    <lineage>
        <taxon>Eukaryota</taxon>
        <taxon>Fungi</taxon>
        <taxon>Dikarya</taxon>
        <taxon>Ascomycota</taxon>
        <taxon>Pezizomycotina</taxon>
        <taxon>Sordariomycetes</taxon>
        <taxon>Sordariomycetidae</taxon>
        <taxon>Magnaporthales</taxon>
        <taxon>Pyriculariaceae</taxon>
        <taxon>Pyricularia</taxon>
    </lineage>
</organism>
<evidence type="ECO:0000259" key="2">
    <source>
        <dbReference type="PROSITE" id="PS50238"/>
    </source>
</evidence>
<feature type="region of interest" description="Disordered" evidence="1">
    <location>
        <begin position="1339"/>
        <end position="1382"/>
    </location>
</feature>
<name>A0A4P7NR10_PYROR</name>
<feature type="compositionally biased region" description="Basic and acidic residues" evidence="1">
    <location>
        <begin position="1355"/>
        <end position="1367"/>
    </location>
</feature>
<feature type="compositionally biased region" description="Acidic residues" evidence="1">
    <location>
        <begin position="805"/>
        <end position="814"/>
    </location>
</feature>
<dbReference type="InterPro" id="IPR008936">
    <property type="entry name" value="Rho_GTPase_activation_prot"/>
</dbReference>
<feature type="region of interest" description="Disordered" evidence="1">
    <location>
        <begin position="92"/>
        <end position="137"/>
    </location>
</feature>
<dbReference type="SUPFAM" id="SSF48350">
    <property type="entry name" value="GTPase activation domain, GAP"/>
    <property type="match status" value="1"/>
</dbReference>
<proteinExistence type="predicted"/>
<feature type="compositionally biased region" description="Basic and acidic residues" evidence="1">
    <location>
        <begin position="126"/>
        <end position="137"/>
    </location>
</feature>
<evidence type="ECO:0000313" key="4">
    <source>
        <dbReference type="Proteomes" id="UP000294847"/>
    </source>
</evidence>
<evidence type="ECO:0000313" key="3">
    <source>
        <dbReference type="EMBL" id="QBZ64730.1"/>
    </source>
</evidence>
<dbReference type="GO" id="GO:0007165">
    <property type="term" value="P:signal transduction"/>
    <property type="evidence" value="ECO:0007669"/>
    <property type="project" value="InterPro"/>
</dbReference>
<sequence length="1382" mass="150303">METVRPTRSGLPDSLTVGNLPSLLGPLAFRQELSSNTWASSTADMALLSDNDEIGDRDAFVEDYNRLSRKYGVRPMVPDDYDTGPCTITQSGKKKWYSRRRRSSSRLPSAKSDKSITQRPSFGDLSPHREAIKTDSGTDKSLQGLVRLTGKCFLHLPAEYAPGSLIIPTCLRAMSQYLVQHGPTARGVFRVPGSVRAVTALYDYYFANSEPGGGIISGTVRTPSLPTHLEYGVHDVASTFKKLLGGLPGGILGSLSVFDALVAIRSHFNGDPEANRTKQTKLRARLIALAIGTLKSQFQRELVCAVFGLLCLIGRTSETTPREDAWGQPLPTSDLMGYNALGIVFGPLLVGTLIDQYSMQLAEPGAGLVLLPATPPLRKDKAKRRAVSEGRPVTPVTIDKIIVANSIAEMLIANWREVVRHMKSLGVIHKVVAGQLHGESSQKSLKTSISEPALSEKVIHTLEGETFSQAKSPRARKNDGSVLTGIKATAELSDQQDPTTRIITVRKRRRSSKPRTVVFAKSPVLTGAQPEVPSSSNKMELTTRRPNEIVLVQEEDLSLRRRGDGGTAVPTPASARASARMSTASVTFITPSSADRKISRRASSAQSSTSPFGSGDGSKVETPAQPEDMAKGATPTSGILSKASRAIAKFTTGHRGSRVVSPLLSEVLTPRKSSDNGMRRSQSARGESPGHRSEHEERSPSGIADEQQPTAKMTPAQGKITKSSKPGVASGEGLPRNGTTQVINGAGDDRRTRDAERTFDITGSARLMPRAHVDDMASPFMVGRSNAVRQNRSFIGPNSKLAGGDDIEPQEDVMPDSGSRKPRASDCLYLRHEDVNALRDRGSPTPWHEDMKRRVGRSKSKPLADDQENSTQHRPVEIVVNSKINGTGSSRASSVGRAVDMTGRFADESDGARHLYPQSIARAESMSSRPSSQDQSKQGVLNGSTGLTPPPSSTPPHHASTPGTVMRRKYVSVSGGNVRAMAAIFENVAKDTKTSSERQDTAPATELNSPAVHVVGSGNILPQYVRNSTPPMSLRTTNSWISEDLPCANKRVQFVSARASFGADANLSQDTINKGLSDNDELFARGDGTTETRVASQLPPNVPVRHPSRNKTNHPNSKTQRAFRLSDGSINNGHSLSSPPSKGSDDSTRIDALQADIYVLQEQLAAKTSECQHVRLELLEAQNAIACATTTARAMDTLTLQLRQAFEDAKRWRDEAGTWRARAEATERRLGLIRGQVGDCAQGDTSPPLPTSTLMMPISRNRMHHGLQKKRVTGPLRENYEYAEHRRVDSRGDYIDIVGQGDECDWQLDDRWQREDWRVASTSGKQMSKKDHWHHEDWRVGLDDPTSTRGRKAMRNKEQNEYDDRGCGDAQGIRLVGGGDKR</sequence>
<feature type="compositionally biased region" description="Basic and acidic residues" evidence="1">
    <location>
        <begin position="837"/>
        <end position="853"/>
    </location>
</feature>
<dbReference type="InterPro" id="IPR000198">
    <property type="entry name" value="RhoGAP_dom"/>
</dbReference>
<feature type="compositionally biased region" description="Low complexity" evidence="1">
    <location>
        <begin position="925"/>
        <end position="947"/>
    </location>
</feature>
<feature type="compositionally biased region" description="Basic residues" evidence="1">
    <location>
        <begin position="92"/>
        <end position="104"/>
    </location>
</feature>
<feature type="region of interest" description="Disordered" evidence="1">
    <location>
        <begin position="794"/>
        <end position="823"/>
    </location>
</feature>
<dbReference type="Proteomes" id="UP000294847">
    <property type="component" value="Chromosome 6"/>
</dbReference>
<feature type="compositionally biased region" description="Polar residues" evidence="1">
    <location>
        <begin position="1128"/>
        <end position="1141"/>
    </location>
</feature>
<feature type="compositionally biased region" description="Low complexity" evidence="1">
    <location>
        <begin position="601"/>
        <end position="610"/>
    </location>
</feature>